<keyword evidence="3" id="KW-1185">Reference proteome</keyword>
<evidence type="ECO:0000313" key="3">
    <source>
        <dbReference type="Proteomes" id="UP000031036"/>
    </source>
</evidence>
<dbReference type="Gene3D" id="1.10.10.1940">
    <property type="match status" value="1"/>
</dbReference>
<protein>
    <recommendedName>
        <fullName evidence="4">ShKT domain-containing protein</fullName>
    </recommendedName>
</protein>
<comment type="caution">
    <text evidence="2">The sequence shown here is derived from an EMBL/GenBank/DDBJ whole genome shotgun (WGS) entry which is preliminary data.</text>
</comment>
<feature type="signal peptide" evidence="1">
    <location>
        <begin position="1"/>
        <end position="19"/>
    </location>
</feature>
<reference evidence="2 3" key="1">
    <citation type="submission" date="2014-11" db="EMBL/GenBank/DDBJ databases">
        <title>Genetic blueprint of the zoonotic pathogen Toxocara canis.</title>
        <authorList>
            <person name="Zhu X.-Q."/>
            <person name="Korhonen P.K."/>
            <person name="Cai H."/>
            <person name="Young N.D."/>
            <person name="Nejsum P."/>
            <person name="von Samson-Himmelstjerna G."/>
            <person name="Boag P.R."/>
            <person name="Tan P."/>
            <person name="Li Q."/>
            <person name="Min J."/>
            <person name="Yang Y."/>
            <person name="Wang X."/>
            <person name="Fang X."/>
            <person name="Hall R.S."/>
            <person name="Hofmann A."/>
            <person name="Sternberg P.W."/>
            <person name="Jex A.R."/>
            <person name="Gasser R.B."/>
        </authorList>
    </citation>
    <scope>NUCLEOTIDE SEQUENCE [LARGE SCALE GENOMIC DNA]</scope>
    <source>
        <strain evidence="2">PN_DK_2014</strain>
    </source>
</reference>
<dbReference type="Proteomes" id="UP000031036">
    <property type="component" value="Unassembled WGS sequence"/>
</dbReference>
<sequence>MNAIYALAVFGCVAVLVVCEDSADCFDRLRFPCAALKEVGGCDHRLFQPTAWRNCRKTCAMCDLKTVPEIPPPAPGCSDQLSKRVCKKYKKRNQCQQFKEAIWKCSLTCETCP</sequence>
<evidence type="ECO:0008006" key="4">
    <source>
        <dbReference type="Google" id="ProtNLM"/>
    </source>
</evidence>
<evidence type="ECO:0000256" key="1">
    <source>
        <dbReference type="SAM" id="SignalP"/>
    </source>
</evidence>
<keyword evidence="1" id="KW-0732">Signal</keyword>
<feature type="chain" id="PRO_5002096375" description="ShKT domain-containing protein" evidence="1">
    <location>
        <begin position="20"/>
        <end position="113"/>
    </location>
</feature>
<organism evidence="2 3">
    <name type="scientific">Toxocara canis</name>
    <name type="common">Canine roundworm</name>
    <dbReference type="NCBI Taxonomy" id="6265"/>
    <lineage>
        <taxon>Eukaryota</taxon>
        <taxon>Metazoa</taxon>
        <taxon>Ecdysozoa</taxon>
        <taxon>Nematoda</taxon>
        <taxon>Chromadorea</taxon>
        <taxon>Rhabditida</taxon>
        <taxon>Spirurina</taxon>
        <taxon>Ascaridomorpha</taxon>
        <taxon>Ascaridoidea</taxon>
        <taxon>Toxocaridae</taxon>
        <taxon>Toxocara</taxon>
    </lineage>
</organism>
<name>A0A0B2VWV2_TOXCA</name>
<proteinExistence type="predicted"/>
<evidence type="ECO:0000313" key="2">
    <source>
        <dbReference type="EMBL" id="KHN86143.1"/>
    </source>
</evidence>
<gene>
    <name evidence="2" type="ORF">Tcan_15312</name>
</gene>
<dbReference type="EMBL" id="JPKZ01000643">
    <property type="protein sequence ID" value="KHN86143.1"/>
    <property type="molecule type" value="Genomic_DNA"/>
</dbReference>
<accession>A0A0B2VWV2</accession>
<dbReference type="AlphaFoldDB" id="A0A0B2VWV2"/>